<organism evidence="1 2">
    <name type="scientific">Paenibacillus hemerocallicola</name>
    <dbReference type="NCBI Taxonomy" id="1172614"/>
    <lineage>
        <taxon>Bacteria</taxon>
        <taxon>Bacillati</taxon>
        <taxon>Bacillota</taxon>
        <taxon>Bacilli</taxon>
        <taxon>Bacillales</taxon>
        <taxon>Paenibacillaceae</taxon>
        <taxon>Paenibacillus</taxon>
    </lineage>
</organism>
<comment type="caution">
    <text evidence="1">The sequence shown here is derived from an EMBL/GenBank/DDBJ whole genome shotgun (WGS) entry which is preliminary data.</text>
</comment>
<name>A0A5C4TAW8_9BACL</name>
<proteinExistence type="predicted"/>
<dbReference type="RefSeq" id="WP_139602616.1">
    <property type="nucleotide sequence ID" value="NZ_VDCQ01000015.1"/>
</dbReference>
<reference evidence="1 2" key="1">
    <citation type="submission" date="2019-05" db="EMBL/GenBank/DDBJ databases">
        <title>We sequenced the genome of Paenibacillus hemerocallicola KCTC 33185 for further insight into its adaptation and study the phylogeny of Paenibacillus.</title>
        <authorList>
            <person name="Narsing Rao M.P."/>
        </authorList>
    </citation>
    <scope>NUCLEOTIDE SEQUENCE [LARGE SCALE GENOMIC DNA]</scope>
    <source>
        <strain evidence="1 2">KCTC 33185</strain>
    </source>
</reference>
<evidence type="ECO:0000313" key="1">
    <source>
        <dbReference type="EMBL" id="TNJ65816.1"/>
    </source>
</evidence>
<dbReference type="Proteomes" id="UP000307943">
    <property type="component" value="Unassembled WGS sequence"/>
</dbReference>
<protein>
    <submittedName>
        <fullName evidence="1">Uncharacterized protein</fullName>
    </submittedName>
</protein>
<gene>
    <name evidence="1" type="ORF">FE784_12915</name>
</gene>
<accession>A0A5C4TAW8</accession>
<dbReference type="EMBL" id="VDCQ01000015">
    <property type="protein sequence ID" value="TNJ65816.1"/>
    <property type="molecule type" value="Genomic_DNA"/>
</dbReference>
<dbReference type="OrthoDB" id="9835563at2"/>
<keyword evidence="2" id="KW-1185">Reference proteome</keyword>
<evidence type="ECO:0000313" key="2">
    <source>
        <dbReference type="Proteomes" id="UP000307943"/>
    </source>
</evidence>
<dbReference type="AlphaFoldDB" id="A0A5C4TAW8"/>
<sequence length="116" mass="13286">MVVVVQRLCLEHGCGKSMLSGIEQFKPRAGTGKWTSIEVLSARSPEQYEEYIVTTRWELTGEQFERVHIDWYGAIIAELPASGIVRYECSCYDTVLMRENGVSLLDLCADNRRRRI</sequence>